<dbReference type="GeneID" id="17305369"/>
<evidence type="ECO:0000313" key="3">
    <source>
        <dbReference type="EnsemblProtists" id="EKX48898"/>
    </source>
</evidence>
<organism evidence="2">
    <name type="scientific">Guillardia theta (strain CCMP2712)</name>
    <name type="common">Cryptophyte</name>
    <dbReference type="NCBI Taxonomy" id="905079"/>
    <lineage>
        <taxon>Eukaryota</taxon>
        <taxon>Cryptophyceae</taxon>
        <taxon>Pyrenomonadales</taxon>
        <taxon>Geminigeraceae</taxon>
        <taxon>Guillardia</taxon>
    </lineage>
</organism>
<dbReference type="Proteomes" id="UP000011087">
    <property type="component" value="Unassembled WGS sequence"/>
</dbReference>
<evidence type="ECO:0000313" key="2">
    <source>
        <dbReference type="EMBL" id="EKX48898.1"/>
    </source>
</evidence>
<accession>L1JK51</accession>
<reference evidence="4" key="2">
    <citation type="submission" date="2012-11" db="EMBL/GenBank/DDBJ databases">
        <authorList>
            <person name="Kuo A."/>
            <person name="Curtis B.A."/>
            <person name="Tanifuji G."/>
            <person name="Burki F."/>
            <person name="Gruber A."/>
            <person name="Irimia M."/>
            <person name="Maruyama S."/>
            <person name="Arias M.C."/>
            <person name="Ball S.G."/>
            <person name="Gile G.H."/>
            <person name="Hirakawa Y."/>
            <person name="Hopkins J.F."/>
            <person name="Rensing S.A."/>
            <person name="Schmutz J."/>
            <person name="Symeonidi A."/>
            <person name="Elias M."/>
            <person name="Eveleigh R.J."/>
            <person name="Herman E.K."/>
            <person name="Klute M.J."/>
            <person name="Nakayama T."/>
            <person name="Obornik M."/>
            <person name="Reyes-Prieto A."/>
            <person name="Armbrust E.V."/>
            <person name="Aves S.J."/>
            <person name="Beiko R.G."/>
            <person name="Coutinho P."/>
            <person name="Dacks J.B."/>
            <person name="Durnford D.G."/>
            <person name="Fast N.M."/>
            <person name="Green B.R."/>
            <person name="Grisdale C."/>
            <person name="Hempe F."/>
            <person name="Henrissat B."/>
            <person name="Hoppner M.P."/>
            <person name="Ishida K.-I."/>
            <person name="Kim E."/>
            <person name="Koreny L."/>
            <person name="Kroth P.G."/>
            <person name="Liu Y."/>
            <person name="Malik S.-B."/>
            <person name="Maier U.G."/>
            <person name="McRose D."/>
            <person name="Mock T."/>
            <person name="Neilson J.A."/>
            <person name="Onodera N.T."/>
            <person name="Poole A.M."/>
            <person name="Pritham E.J."/>
            <person name="Richards T.A."/>
            <person name="Rocap G."/>
            <person name="Roy S.W."/>
            <person name="Sarai C."/>
            <person name="Schaack S."/>
            <person name="Shirato S."/>
            <person name="Slamovits C.H."/>
            <person name="Spencer D.F."/>
            <person name="Suzuki S."/>
            <person name="Worden A.Z."/>
            <person name="Zauner S."/>
            <person name="Barry K."/>
            <person name="Bell C."/>
            <person name="Bharti A.K."/>
            <person name="Crow J.A."/>
            <person name="Grimwood J."/>
            <person name="Kramer R."/>
            <person name="Lindquist E."/>
            <person name="Lucas S."/>
            <person name="Salamov A."/>
            <person name="McFadden G.I."/>
            <person name="Lane C.E."/>
            <person name="Keeling P.J."/>
            <person name="Gray M.W."/>
            <person name="Grigoriev I.V."/>
            <person name="Archibald J.M."/>
        </authorList>
    </citation>
    <scope>NUCLEOTIDE SEQUENCE</scope>
    <source>
        <strain evidence="4">CCMP2712</strain>
    </source>
</reference>
<dbReference type="PaxDb" id="55529-EKX48898"/>
<reference evidence="3" key="3">
    <citation type="submission" date="2016-03" db="UniProtKB">
        <authorList>
            <consortium name="EnsemblProtists"/>
        </authorList>
    </citation>
    <scope>IDENTIFICATION</scope>
</reference>
<dbReference type="AlphaFoldDB" id="L1JK51"/>
<proteinExistence type="predicted"/>
<protein>
    <submittedName>
        <fullName evidence="2 3">Uncharacterized protein</fullName>
    </submittedName>
</protein>
<feature type="transmembrane region" description="Helical" evidence="1">
    <location>
        <begin position="140"/>
        <end position="166"/>
    </location>
</feature>
<keyword evidence="1" id="KW-0472">Membrane</keyword>
<reference evidence="2 4" key="1">
    <citation type="journal article" date="2012" name="Nature">
        <title>Algal genomes reveal evolutionary mosaicism and the fate of nucleomorphs.</title>
        <authorList>
            <consortium name="DOE Joint Genome Institute"/>
            <person name="Curtis B.A."/>
            <person name="Tanifuji G."/>
            <person name="Burki F."/>
            <person name="Gruber A."/>
            <person name="Irimia M."/>
            <person name="Maruyama S."/>
            <person name="Arias M.C."/>
            <person name="Ball S.G."/>
            <person name="Gile G.H."/>
            <person name="Hirakawa Y."/>
            <person name="Hopkins J.F."/>
            <person name="Kuo A."/>
            <person name="Rensing S.A."/>
            <person name="Schmutz J."/>
            <person name="Symeonidi A."/>
            <person name="Elias M."/>
            <person name="Eveleigh R.J."/>
            <person name="Herman E.K."/>
            <person name="Klute M.J."/>
            <person name="Nakayama T."/>
            <person name="Obornik M."/>
            <person name="Reyes-Prieto A."/>
            <person name="Armbrust E.V."/>
            <person name="Aves S.J."/>
            <person name="Beiko R.G."/>
            <person name="Coutinho P."/>
            <person name="Dacks J.B."/>
            <person name="Durnford D.G."/>
            <person name="Fast N.M."/>
            <person name="Green B.R."/>
            <person name="Grisdale C.J."/>
            <person name="Hempel F."/>
            <person name="Henrissat B."/>
            <person name="Hoppner M.P."/>
            <person name="Ishida K."/>
            <person name="Kim E."/>
            <person name="Koreny L."/>
            <person name="Kroth P.G."/>
            <person name="Liu Y."/>
            <person name="Malik S.B."/>
            <person name="Maier U.G."/>
            <person name="McRose D."/>
            <person name="Mock T."/>
            <person name="Neilson J.A."/>
            <person name="Onodera N.T."/>
            <person name="Poole A.M."/>
            <person name="Pritham E.J."/>
            <person name="Richards T.A."/>
            <person name="Rocap G."/>
            <person name="Roy S.W."/>
            <person name="Sarai C."/>
            <person name="Schaack S."/>
            <person name="Shirato S."/>
            <person name="Slamovits C.H."/>
            <person name="Spencer D.F."/>
            <person name="Suzuki S."/>
            <person name="Worden A.Z."/>
            <person name="Zauner S."/>
            <person name="Barry K."/>
            <person name="Bell C."/>
            <person name="Bharti A.K."/>
            <person name="Crow J.A."/>
            <person name="Grimwood J."/>
            <person name="Kramer R."/>
            <person name="Lindquist E."/>
            <person name="Lucas S."/>
            <person name="Salamov A."/>
            <person name="McFadden G.I."/>
            <person name="Lane C.E."/>
            <person name="Keeling P.J."/>
            <person name="Gray M.W."/>
            <person name="Grigoriev I.V."/>
            <person name="Archibald J.M."/>
        </authorList>
    </citation>
    <scope>NUCLEOTIDE SEQUENCE</scope>
    <source>
        <strain evidence="2 4">CCMP2712</strain>
    </source>
</reference>
<evidence type="ECO:0000313" key="4">
    <source>
        <dbReference type="Proteomes" id="UP000011087"/>
    </source>
</evidence>
<dbReference type="EnsemblProtists" id="EKX48898">
    <property type="protein sequence ID" value="EKX48898"/>
    <property type="gene ID" value="GUITHDRAFT_136532"/>
</dbReference>
<keyword evidence="4" id="KW-1185">Reference proteome</keyword>
<evidence type="ECO:0000256" key="1">
    <source>
        <dbReference type="SAM" id="Phobius"/>
    </source>
</evidence>
<name>L1JK51_GUITC</name>
<dbReference type="KEGG" id="gtt:GUITHDRAFT_136532"/>
<keyword evidence="1" id="KW-1133">Transmembrane helix</keyword>
<dbReference type="RefSeq" id="XP_005835878.1">
    <property type="nucleotide sequence ID" value="XM_005835821.1"/>
</dbReference>
<keyword evidence="1" id="KW-0812">Transmembrane</keyword>
<dbReference type="HOGENOM" id="CLU_978094_0_0_1"/>
<sequence length="285" mass="31824">MQPPLLLSSSPPLLLSSSSSLPRVQLYGNLCTKSDAMQAGIRGMRCKLVDPEALLDDQFNFKNLPSGMHLHSQLLASRPNALEDAVPFIQQALALLNTTDSVSARAADVELLLGNARALLPECLTGQVGPGNCDSTCGNWSAYFLLPFFLFIGVYIMLNLVISALLRNYSAACSFSSFADQYVIFEPMGPKLTKRQLLQVLKKWRKQARLRDLYVNELKEARRMALVMRDQLIDAIQQGSRQTARELLEDLGMDRLESEGVKEMLLDLSKMTREMSKERHSQSGR</sequence>
<gene>
    <name evidence="2" type="ORF">GUITHDRAFT_136532</name>
</gene>
<dbReference type="EMBL" id="JH992984">
    <property type="protein sequence ID" value="EKX48898.1"/>
    <property type="molecule type" value="Genomic_DNA"/>
</dbReference>